<accession>A0A4Q1B902</accession>
<dbReference type="Proteomes" id="UP000289152">
    <property type="component" value="Unassembled WGS sequence"/>
</dbReference>
<evidence type="ECO:0000256" key="1">
    <source>
        <dbReference type="SAM" id="Coils"/>
    </source>
</evidence>
<evidence type="ECO:0000313" key="3">
    <source>
        <dbReference type="Proteomes" id="UP000289152"/>
    </source>
</evidence>
<keyword evidence="1" id="KW-0175">Coiled coil</keyword>
<dbReference type="AlphaFoldDB" id="A0A4Q1B902"/>
<comment type="caution">
    <text evidence="2">The sequence shown here is derived from an EMBL/GenBank/DDBJ whole genome shotgun (WGS) entry which is preliminary data.</text>
</comment>
<dbReference type="EMBL" id="SDIL01000149">
    <property type="protein sequence ID" value="RXK35249.1"/>
    <property type="molecule type" value="Genomic_DNA"/>
</dbReference>
<organism evidence="2 3">
    <name type="scientific">Tremella mesenterica</name>
    <name type="common">Jelly fungus</name>
    <dbReference type="NCBI Taxonomy" id="5217"/>
    <lineage>
        <taxon>Eukaryota</taxon>
        <taxon>Fungi</taxon>
        <taxon>Dikarya</taxon>
        <taxon>Basidiomycota</taxon>
        <taxon>Agaricomycotina</taxon>
        <taxon>Tremellomycetes</taxon>
        <taxon>Tremellales</taxon>
        <taxon>Tremellaceae</taxon>
        <taxon>Tremella</taxon>
    </lineage>
</organism>
<dbReference type="InParanoid" id="A0A4Q1B902"/>
<proteinExistence type="predicted"/>
<dbReference type="VEuPathDB" id="FungiDB:TREMEDRAFT_64869"/>
<keyword evidence="3" id="KW-1185">Reference proteome</keyword>
<evidence type="ECO:0000313" key="2">
    <source>
        <dbReference type="EMBL" id="RXK35249.1"/>
    </source>
</evidence>
<sequence length="324" mass="37378">MNLTDAQDNFTETEKEYFAGHVYPKWHSQPLYSPSQSELSWDVYPGQTTDRPLPSAVMDPNVESYGGEKDYQHTQSGNLESASGDGYNDSVLYGTFLKPSKTGTQDAWVLCGWENLELNAPAPTVEEQQRENQEAIEAIIEWSTLTDQVGQLDHLKSPIPSEVNSESDIMEIQHGHSSQGDEEDLQSMGMYVGDIWYKSTQIVTASNDELKEMKQYAKAMSQCIKNMQDDIDEAKEHRRDWLEANQWMEDISIWEKMDEKNFTIFQAKWAMSWLLDNQEEVTEENREEHIVLIQGSMPYMRDKHYFIFQTVLDMTRGCTCGEYL</sequence>
<protein>
    <submittedName>
        <fullName evidence="2">Uncharacterized protein</fullName>
    </submittedName>
</protein>
<name>A0A4Q1B902_TREME</name>
<feature type="coiled-coil region" evidence="1">
    <location>
        <begin position="217"/>
        <end position="244"/>
    </location>
</feature>
<gene>
    <name evidence="2" type="ORF">M231_07503</name>
</gene>
<reference evidence="2 3" key="1">
    <citation type="submission" date="2016-06" db="EMBL/GenBank/DDBJ databases">
        <title>Evolution of pathogenesis and genome organization in the Tremellales.</title>
        <authorList>
            <person name="Cuomo C."/>
            <person name="Litvintseva A."/>
            <person name="Heitman J."/>
            <person name="Chen Y."/>
            <person name="Sun S."/>
            <person name="Springer D."/>
            <person name="Dromer F."/>
            <person name="Young S."/>
            <person name="Zeng Q."/>
            <person name="Chapman S."/>
            <person name="Gujja S."/>
            <person name="Saif S."/>
            <person name="Birren B."/>
        </authorList>
    </citation>
    <scope>NUCLEOTIDE SEQUENCE [LARGE SCALE GENOMIC DNA]</scope>
    <source>
        <strain evidence="2 3">ATCC 28783</strain>
    </source>
</reference>